<dbReference type="AlphaFoldDB" id="A0A6L5Y018"/>
<evidence type="ECO:0000259" key="2">
    <source>
        <dbReference type="Pfam" id="PF18912"/>
    </source>
</evidence>
<comment type="caution">
    <text evidence="3">The sequence shown here is derived from an EMBL/GenBank/DDBJ whole genome shotgun (WGS) entry which is preliminary data.</text>
</comment>
<dbReference type="InterPro" id="IPR029057">
    <property type="entry name" value="PRTase-like"/>
</dbReference>
<organism evidence="3 4">
    <name type="scientific">Velocimicrobium porci</name>
    <dbReference type="NCBI Taxonomy" id="2606634"/>
    <lineage>
        <taxon>Bacteria</taxon>
        <taxon>Bacillati</taxon>
        <taxon>Bacillota</taxon>
        <taxon>Clostridia</taxon>
        <taxon>Lachnospirales</taxon>
        <taxon>Lachnospiraceae</taxon>
        <taxon>Velocimicrobium</taxon>
    </lineage>
</organism>
<dbReference type="CDD" id="cd06223">
    <property type="entry name" value="PRTases_typeI"/>
    <property type="match status" value="1"/>
</dbReference>
<dbReference type="Gene3D" id="3.40.50.2020">
    <property type="match status" value="1"/>
</dbReference>
<dbReference type="Proteomes" id="UP000482209">
    <property type="component" value="Unassembled WGS sequence"/>
</dbReference>
<evidence type="ECO:0000313" key="4">
    <source>
        <dbReference type="Proteomes" id="UP000482209"/>
    </source>
</evidence>
<gene>
    <name evidence="3" type="ORF">FYJ58_10070</name>
</gene>
<dbReference type="InterPro" id="IPR051910">
    <property type="entry name" value="ComF/GntX_DNA_util-trans"/>
</dbReference>
<dbReference type="SUPFAM" id="SSF53271">
    <property type="entry name" value="PRTase-like"/>
    <property type="match status" value="1"/>
</dbReference>
<reference evidence="3 4" key="1">
    <citation type="submission" date="2019-08" db="EMBL/GenBank/DDBJ databases">
        <title>In-depth cultivation of the pig gut microbiome towards novel bacterial diversity and tailored functional studies.</title>
        <authorList>
            <person name="Wylensek D."/>
            <person name="Hitch T.C.A."/>
            <person name="Clavel T."/>
        </authorList>
    </citation>
    <scope>NUCLEOTIDE SEQUENCE [LARGE SCALE GENOMIC DNA]</scope>
    <source>
        <strain evidence="3 4">WCA-693-APC-MOT-I</strain>
    </source>
</reference>
<dbReference type="InterPro" id="IPR000836">
    <property type="entry name" value="PRTase_dom"/>
</dbReference>
<dbReference type="EMBL" id="VUMT01000014">
    <property type="protein sequence ID" value="MSS64219.1"/>
    <property type="molecule type" value="Genomic_DNA"/>
</dbReference>
<dbReference type="PANTHER" id="PTHR47505:SF1">
    <property type="entry name" value="DNA UTILIZATION PROTEIN YHGH"/>
    <property type="match status" value="1"/>
</dbReference>
<dbReference type="Pfam" id="PF18912">
    <property type="entry name" value="DZR_2"/>
    <property type="match status" value="1"/>
</dbReference>
<dbReference type="RefSeq" id="WP_154519613.1">
    <property type="nucleotide sequence ID" value="NZ_VUMT01000014.1"/>
</dbReference>
<comment type="similarity">
    <text evidence="1">Belongs to the ComF/GntX family.</text>
</comment>
<feature type="domain" description="Double zinc ribbon" evidence="2">
    <location>
        <begin position="9"/>
        <end position="66"/>
    </location>
</feature>
<accession>A0A6L5Y018</accession>
<sequence length="239" mass="27894">MEKSVVEELLDLIYPPRCPICGNITDDKINYVCKTCKNKLHSIKEPRCMKCSKPILNEETEYCYDCEKRLFHYDRGMALWIYDDIMKKSIGDFKYHGRKEYSKFYGKALAEEYGNWVQSIDADALIPVPLHKQKQKARGYNQAELIAKEVGARIKVPVRTDILYRQHYTMPQKELNDVERRKNLARAFQVKKDIFFLKKIILVDDIYTTGSTIEACTNVLLEHGIQQVYFLSVCIGKGF</sequence>
<dbReference type="PANTHER" id="PTHR47505">
    <property type="entry name" value="DNA UTILIZATION PROTEIN YHGH"/>
    <property type="match status" value="1"/>
</dbReference>
<protein>
    <submittedName>
        <fullName evidence="3">ComF family protein</fullName>
    </submittedName>
</protein>
<evidence type="ECO:0000256" key="1">
    <source>
        <dbReference type="ARBA" id="ARBA00008007"/>
    </source>
</evidence>
<keyword evidence="4" id="KW-1185">Reference proteome</keyword>
<dbReference type="InterPro" id="IPR044005">
    <property type="entry name" value="DZR_2"/>
</dbReference>
<evidence type="ECO:0000313" key="3">
    <source>
        <dbReference type="EMBL" id="MSS64219.1"/>
    </source>
</evidence>
<proteinExistence type="inferred from homology"/>
<name>A0A6L5Y018_9FIRM</name>